<feature type="binding site" evidence="4">
    <location>
        <position position="320"/>
    </location>
    <ligand>
        <name>S-adenosyl-L-methionine</name>
        <dbReference type="ChEBI" id="CHEBI:59789"/>
    </ligand>
</feature>
<evidence type="ECO:0000256" key="4">
    <source>
        <dbReference type="PROSITE-ProRule" id="PRU01024"/>
    </source>
</evidence>
<dbReference type="GO" id="GO:0070475">
    <property type="term" value="P:rRNA base methylation"/>
    <property type="evidence" value="ECO:0007669"/>
    <property type="project" value="TreeGrafter"/>
</dbReference>
<feature type="active site" description="Nucleophile" evidence="4">
    <location>
        <position position="416"/>
    </location>
</feature>
<dbReference type="InterPro" id="IPR010280">
    <property type="entry name" value="U5_MeTrfase_fam"/>
</dbReference>
<dbReference type="EC" id="2.1.1.190" evidence="7"/>
<dbReference type="Proteomes" id="UP000064514">
    <property type="component" value="Unassembled WGS sequence"/>
</dbReference>
<keyword evidence="9" id="KW-1185">Reference proteome</keyword>
<accession>A0A3F3HFX0</accession>
<keyword evidence="3 4" id="KW-0949">S-adenosyl-L-methionine</keyword>
<dbReference type="PROSITE" id="PS01230">
    <property type="entry name" value="TRMA_1"/>
    <property type="match status" value="1"/>
</dbReference>
<dbReference type="Pfam" id="PF05958">
    <property type="entry name" value="tRNA_U5-meth_tr"/>
    <property type="match status" value="1"/>
</dbReference>
<feature type="active site" evidence="5">
    <location>
        <position position="416"/>
    </location>
</feature>
<protein>
    <submittedName>
        <fullName evidence="8">RNA methyltransferase</fullName>
    </submittedName>
    <submittedName>
        <fullName evidence="7">TrmA/RlmC/RlmD family (TrmA)</fullName>
        <ecNumber evidence="7">2.1.1.190</ecNumber>
    </submittedName>
</protein>
<dbReference type="EMBL" id="CAUZLT010000004">
    <property type="protein sequence ID" value="CAK1246174.1"/>
    <property type="molecule type" value="Genomic_DNA"/>
</dbReference>
<dbReference type="GO" id="GO:0070041">
    <property type="term" value="F:rRNA (uridine-C5-)-methyltransferase activity"/>
    <property type="evidence" value="ECO:0007669"/>
    <property type="project" value="TreeGrafter"/>
</dbReference>
<dbReference type="CDD" id="cd02440">
    <property type="entry name" value="AdoMet_MTases"/>
    <property type="match status" value="1"/>
</dbReference>
<evidence type="ECO:0000256" key="1">
    <source>
        <dbReference type="ARBA" id="ARBA00022603"/>
    </source>
</evidence>
<dbReference type="Proteomes" id="UP001314262">
    <property type="component" value="Unassembled WGS sequence"/>
</dbReference>
<dbReference type="Gene3D" id="2.40.50.1070">
    <property type="match status" value="1"/>
</dbReference>
<dbReference type="InterPro" id="IPR029063">
    <property type="entry name" value="SAM-dependent_MTases_sf"/>
</dbReference>
<dbReference type="PROSITE" id="PS50926">
    <property type="entry name" value="TRAM"/>
    <property type="match status" value="1"/>
</dbReference>
<evidence type="ECO:0000256" key="2">
    <source>
        <dbReference type="ARBA" id="ARBA00022679"/>
    </source>
</evidence>
<dbReference type="PANTHER" id="PTHR11061">
    <property type="entry name" value="RNA M5U METHYLTRANSFERASE"/>
    <property type="match status" value="1"/>
</dbReference>
<keyword evidence="1 4" id="KW-0489">Methyltransferase</keyword>
<reference evidence="8" key="1">
    <citation type="journal article" date="2015" name="BMC Genomics">
        <title>Comparative genomics of Fructobacillus spp. and Leuconostoc spp. reveals niche-specific evolution of Fructobacillus spp.</title>
        <authorList>
            <person name="Endo A."/>
            <person name="Tanizawa Y."/>
            <person name="Tanaka N."/>
            <person name="Maeno S."/>
            <person name="Kumar H."/>
            <person name="Shiwa Y."/>
            <person name="Okada S."/>
            <person name="Yoshikawa H."/>
            <person name="Dicks L."/>
            <person name="Nakagawa J."/>
            <person name="Arita M."/>
        </authorList>
    </citation>
    <scope>NUCLEOTIDE SEQUENCE [LARGE SCALE GENOMIC DNA]</scope>
    <source>
        <strain evidence="8">F214-1</strain>
    </source>
</reference>
<comment type="similarity">
    <text evidence="4">Belongs to the class I-like SAM-binding methyltransferase superfamily. RNA M5U methyltransferase family.</text>
</comment>
<gene>
    <name evidence="8" type="ORF">FTRO_0060450</name>
    <name evidence="7" type="ORF">R53137_KAKDMLNK_01059</name>
</gene>
<dbReference type="AlphaFoldDB" id="A0A3F3HFX0"/>
<evidence type="ECO:0000313" key="7">
    <source>
        <dbReference type="EMBL" id="CAK1246174.1"/>
    </source>
</evidence>
<evidence type="ECO:0000256" key="3">
    <source>
        <dbReference type="ARBA" id="ARBA00022691"/>
    </source>
</evidence>
<dbReference type="SUPFAM" id="SSF50249">
    <property type="entry name" value="Nucleic acid-binding proteins"/>
    <property type="match status" value="1"/>
</dbReference>
<evidence type="ECO:0000313" key="9">
    <source>
        <dbReference type="Proteomes" id="UP001314262"/>
    </source>
</evidence>
<dbReference type="FunFam" id="3.40.50.150:FF:000009">
    <property type="entry name" value="23S rRNA (Uracil(1939)-C(5))-methyltransferase RlmD"/>
    <property type="match status" value="1"/>
</dbReference>
<dbReference type="PANTHER" id="PTHR11061:SF30">
    <property type="entry name" value="TRNA (URACIL(54)-C(5))-METHYLTRANSFERASE"/>
    <property type="match status" value="1"/>
</dbReference>
<dbReference type="PROSITE" id="PS01231">
    <property type="entry name" value="TRMA_2"/>
    <property type="match status" value="1"/>
</dbReference>
<dbReference type="InterPro" id="IPR030391">
    <property type="entry name" value="MeTrfase_TrmA_CS"/>
</dbReference>
<keyword evidence="2 4" id="KW-0808">Transferase</keyword>
<evidence type="ECO:0000259" key="6">
    <source>
        <dbReference type="PROSITE" id="PS50926"/>
    </source>
</evidence>
<dbReference type="FunFam" id="2.40.50.1070:FF:000003">
    <property type="entry name" value="23S rRNA (Uracil-5-)-methyltransferase RumA"/>
    <property type="match status" value="1"/>
</dbReference>
<proteinExistence type="inferred from homology"/>
<feature type="binding site" evidence="4">
    <location>
        <position position="291"/>
    </location>
    <ligand>
        <name>S-adenosyl-L-methionine</name>
        <dbReference type="ChEBI" id="CHEBI:59789"/>
    </ligand>
</feature>
<dbReference type="PROSITE" id="PS51687">
    <property type="entry name" value="SAM_MT_RNA_M5U"/>
    <property type="match status" value="1"/>
</dbReference>
<feature type="binding site" evidence="4">
    <location>
        <position position="389"/>
    </location>
    <ligand>
        <name>S-adenosyl-L-methionine</name>
        <dbReference type="ChEBI" id="CHEBI:59789"/>
    </ligand>
</feature>
<dbReference type="InterPro" id="IPR030390">
    <property type="entry name" value="MeTrfase_TrmA_AS"/>
</dbReference>
<dbReference type="STRING" id="709323.GCA_001047135_01142"/>
<feature type="domain" description="TRAM" evidence="6">
    <location>
        <begin position="7"/>
        <end position="68"/>
    </location>
</feature>
<feature type="binding site" evidence="4">
    <location>
        <position position="341"/>
    </location>
    <ligand>
        <name>S-adenosyl-L-methionine</name>
        <dbReference type="ChEBI" id="CHEBI:59789"/>
    </ligand>
</feature>
<dbReference type="EMBL" id="DF968083">
    <property type="protein sequence ID" value="GAP04589.1"/>
    <property type="molecule type" value="Genomic_DNA"/>
</dbReference>
<organism evidence="8">
    <name type="scientific">Fructobacillus tropaeoli</name>
    <dbReference type="NCBI Taxonomy" id="709323"/>
    <lineage>
        <taxon>Bacteria</taxon>
        <taxon>Bacillati</taxon>
        <taxon>Bacillota</taxon>
        <taxon>Bacilli</taxon>
        <taxon>Lactobacillales</taxon>
        <taxon>Lactobacillaceae</taxon>
        <taxon>Fructobacillus</taxon>
    </lineage>
</organism>
<evidence type="ECO:0000256" key="5">
    <source>
        <dbReference type="PROSITE-ProRule" id="PRU10015"/>
    </source>
</evidence>
<dbReference type="Gene3D" id="2.40.50.140">
    <property type="entry name" value="Nucleic acid-binding proteins"/>
    <property type="match status" value="1"/>
</dbReference>
<dbReference type="Gene3D" id="3.40.50.150">
    <property type="entry name" value="Vaccinia Virus protein VP39"/>
    <property type="match status" value="1"/>
</dbReference>
<dbReference type="NCBIfam" id="TIGR00479">
    <property type="entry name" value="rumA"/>
    <property type="match status" value="1"/>
</dbReference>
<dbReference type="RefSeq" id="WP_059393965.1">
    <property type="nucleotide sequence ID" value="NZ_CAUZLT010000004.1"/>
</dbReference>
<sequence length="462" mass="51711">MAKTIVPVKLHEKLTVTIKEIRQNGMGMAFLEGWPDYPIYLADAMLGEEVEIDIIQVDKYSAYGKILAWVKESTGRKNQNRQYLIEAGTAPLVNWAYANQKEFKQQIVQKNFHDAGLKVTVADPITMDTTPTYYRNKTVVPLKWQDGQLLSGFYQRGSHHLVPMEDYYVNDARVDQVIVIVREILAKRGVSAYDPDQEEGAIRYVMVRRGYYSQQLMVVLVTNEENLPDEAGLVADIVDALPDLTSLILNFAPKKDYVQLSANNRVLFGSATIEDTLLGKKFLIGPNSFYQVNPVMTEKLYQKAADLADLKPTDVVVDAYAGIGTIGISVADRVKEVIGVEVVPGAVLDAKKNLALNQIDNASYIERDAPDQFEDWQKQGIRPDVVFVDPPRRGLTPKLIEKTAEMGPDRVVYVSCNPVTAARDVALFKDLGYEVKGSVVPVDQFPQTAHIETITVLQKRED</sequence>
<evidence type="ECO:0000313" key="8">
    <source>
        <dbReference type="EMBL" id="GAP04589.1"/>
    </source>
</evidence>
<dbReference type="InterPro" id="IPR002792">
    <property type="entry name" value="TRAM_dom"/>
</dbReference>
<dbReference type="SUPFAM" id="SSF53335">
    <property type="entry name" value="S-adenosyl-L-methionine-dependent methyltransferases"/>
    <property type="match status" value="1"/>
</dbReference>
<reference evidence="7 9" key="2">
    <citation type="submission" date="2023-10" db="EMBL/GenBank/DDBJ databases">
        <authorList>
            <person name="Botero Cardona J."/>
        </authorList>
    </citation>
    <scope>NUCLEOTIDE SEQUENCE [LARGE SCALE GENOMIC DNA]</scope>
    <source>
        <strain evidence="7 9">R-53137</strain>
    </source>
</reference>
<dbReference type="InterPro" id="IPR012340">
    <property type="entry name" value="NA-bd_OB-fold"/>
</dbReference>
<name>A0A3F3HFX0_9LACO</name>